<dbReference type="InterPro" id="IPR048477">
    <property type="entry name" value="YceM-like_C"/>
</dbReference>
<dbReference type="PANTHER" id="PTHR43708">
    <property type="entry name" value="CONSERVED EXPRESSED OXIDOREDUCTASE (EUROFUNG)"/>
    <property type="match status" value="1"/>
</dbReference>
<feature type="domain" description="Gfo/Idh/MocA-like oxidoreductase N-terminal" evidence="1">
    <location>
        <begin position="4"/>
        <end position="121"/>
    </location>
</feature>
<dbReference type="EMBL" id="NOWF01000014">
    <property type="protein sequence ID" value="OYD06304.1"/>
    <property type="molecule type" value="Genomic_DNA"/>
</dbReference>
<name>A0A235B1Z1_9BACL</name>
<dbReference type="AlphaFoldDB" id="A0A235B1Z1"/>
<evidence type="ECO:0000259" key="1">
    <source>
        <dbReference type="Pfam" id="PF01408"/>
    </source>
</evidence>
<evidence type="ECO:0000259" key="2">
    <source>
        <dbReference type="Pfam" id="PF21378"/>
    </source>
</evidence>
<dbReference type="InterPro" id="IPR036291">
    <property type="entry name" value="NAD(P)-bd_dom_sf"/>
</dbReference>
<evidence type="ECO:0000313" key="4">
    <source>
        <dbReference type="Proteomes" id="UP000215459"/>
    </source>
</evidence>
<dbReference type="Gene3D" id="3.40.50.720">
    <property type="entry name" value="NAD(P)-binding Rossmann-like Domain"/>
    <property type="match status" value="1"/>
</dbReference>
<dbReference type="InterPro" id="IPR000683">
    <property type="entry name" value="Gfo/Idh/MocA-like_OxRdtase_N"/>
</dbReference>
<dbReference type="Pfam" id="PF01408">
    <property type="entry name" value="GFO_IDH_MocA"/>
    <property type="match status" value="1"/>
</dbReference>
<feature type="domain" description="YceM-like C-terminal" evidence="2">
    <location>
        <begin position="127"/>
        <end position="245"/>
    </location>
</feature>
<dbReference type="SUPFAM" id="SSF55347">
    <property type="entry name" value="Glyceraldehyde-3-phosphate dehydrogenase-like, C-terminal domain"/>
    <property type="match status" value="1"/>
</dbReference>
<evidence type="ECO:0000313" key="3">
    <source>
        <dbReference type="EMBL" id="OYD06304.1"/>
    </source>
</evidence>
<organism evidence="3 4">
    <name type="scientific">Paludifilum halophilum</name>
    <dbReference type="NCBI Taxonomy" id="1642702"/>
    <lineage>
        <taxon>Bacteria</taxon>
        <taxon>Bacillati</taxon>
        <taxon>Bacillota</taxon>
        <taxon>Bacilli</taxon>
        <taxon>Bacillales</taxon>
        <taxon>Thermoactinomycetaceae</taxon>
        <taxon>Paludifilum</taxon>
    </lineage>
</organism>
<dbReference type="RefSeq" id="WP_094265856.1">
    <property type="nucleotide sequence ID" value="NZ_NOWF01000014.1"/>
</dbReference>
<keyword evidence="4" id="KW-1185">Reference proteome</keyword>
<comment type="caution">
    <text evidence="3">The sequence shown here is derived from an EMBL/GenBank/DDBJ whole genome shotgun (WGS) entry which is preliminary data.</text>
</comment>
<gene>
    <name evidence="3" type="ORF">CHM34_17235</name>
</gene>
<proteinExistence type="predicted"/>
<dbReference type="OrthoDB" id="9815825at2"/>
<dbReference type="Gene3D" id="3.30.360.10">
    <property type="entry name" value="Dihydrodipicolinate Reductase, domain 2"/>
    <property type="match status" value="1"/>
</dbReference>
<dbReference type="SUPFAM" id="SSF51735">
    <property type="entry name" value="NAD(P)-binding Rossmann-fold domains"/>
    <property type="match status" value="1"/>
</dbReference>
<dbReference type="GO" id="GO:0000166">
    <property type="term" value="F:nucleotide binding"/>
    <property type="evidence" value="ECO:0007669"/>
    <property type="project" value="InterPro"/>
</dbReference>
<dbReference type="Pfam" id="PF21378">
    <property type="entry name" value="YceM-like_C"/>
    <property type="match status" value="1"/>
</dbReference>
<reference evidence="3 4" key="1">
    <citation type="submission" date="2017-07" db="EMBL/GenBank/DDBJ databases">
        <title>The genome sequence of Paludifilum halophilum highlights mechanisms for microbial adaptation to high salt environemnts.</title>
        <authorList>
            <person name="Belbahri L."/>
        </authorList>
    </citation>
    <scope>NUCLEOTIDE SEQUENCE [LARGE SCALE GENOMIC DNA]</scope>
    <source>
        <strain evidence="3 4">DSM 102817</strain>
    </source>
</reference>
<dbReference type="PANTHER" id="PTHR43708:SF4">
    <property type="entry name" value="OXIDOREDUCTASE YCEM-RELATED"/>
    <property type="match status" value="1"/>
</dbReference>
<sequence length="306" mass="34822">MKPLKVGMIGLGSIAQKAYLPILTKESEWSLVGAYSPTSAKRRKVCRAYRIHDYSSIKDLINDCDAVFVHSSTESHFEVVADCLNRGVDVYVDKPLAATWDESERLVERSERLGRKLMVGFNRRFAPFYVQAKNQANDAVIIRIDKHRIQQSGQPFKVTLLDDYIHLVDTALWFAETTKPSTVGTVHVNDQKQLVFARHSFSEDHKIVTTAMHREAGTHLEQVEVLKSGQVIRVKNLDTLETEKDGRLTIEYPDAWQTILKRRGFHDAVHHFVDSVKGDTPPIIDGREGIKAQRVIEEIIRQYQSG</sequence>
<protein>
    <submittedName>
        <fullName evidence="3">Virulence factor MviM</fullName>
    </submittedName>
</protein>
<dbReference type="Proteomes" id="UP000215459">
    <property type="component" value="Unassembled WGS sequence"/>
</dbReference>
<accession>A0A235B1Z1</accession>
<dbReference type="InterPro" id="IPR051317">
    <property type="entry name" value="Gfo/Idh/MocA_oxidoreduct"/>
</dbReference>